<dbReference type="InterPro" id="IPR050973">
    <property type="entry name" value="H3K9_Histone-Lys_N-MTase"/>
</dbReference>
<keyword evidence="4" id="KW-0808">Transferase</keyword>
<comment type="caution">
    <text evidence="12">The sequence shown here is derived from an EMBL/GenBank/DDBJ whole genome shotgun (WGS) entry which is preliminary data.</text>
</comment>
<dbReference type="Proteomes" id="UP001152649">
    <property type="component" value="Unassembled WGS sequence"/>
</dbReference>
<name>A0A9W4JXY1_9EURO</name>
<feature type="region of interest" description="Disordered" evidence="8">
    <location>
        <begin position="45"/>
        <end position="75"/>
    </location>
</feature>
<keyword evidence="7" id="KW-0862">Zinc</keyword>
<gene>
    <name evidence="12" type="ORF">PSALAMII_LOCUS9861</name>
</gene>
<dbReference type="InterPro" id="IPR007728">
    <property type="entry name" value="Pre-SET_dom"/>
</dbReference>
<comment type="subcellular location">
    <subcellularLocation>
        <location evidence="1">Chromosome</location>
    </subcellularLocation>
</comment>
<feature type="region of interest" description="Disordered" evidence="8">
    <location>
        <begin position="108"/>
        <end position="130"/>
    </location>
</feature>
<dbReference type="Pfam" id="PF05033">
    <property type="entry name" value="Pre-SET"/>
    <property type="match status" value="1"/>
</dbReference>
<keyword evidence="13" id="KW-1185">Reference proteome</keyword>
<dbReference type="PROSITE" id="PS50280">
    <property type="entry name" value="SET"/>
    <property type="match status" value="1"/>
</dbReference>
<dbReference type="PANTHER" id="PTHR46223">
    <property type="entry name" value="HISTONE-LYSINE N-METHYLTRANSFERASE SUV39H"/>
    <property type="match status" value="1"/>
</dbReference>
<protein>
    <submittedName>
        <fullName evidence="12">Uncharacterized protein</fullName>
    </submittedName>
</protein>
<dbReference type="InterPro" id="IPR003616">
    <property type="entry name" value="Post-SET_dom"/>
</dbReference>
<evidence type="ECO:0000313" key="12">
    <source>
        <dbReference type="EMBL" id="CAG8420870.1"/>
    </source>
</evidence>
<dbReference type="InterPro" id="IPR046341">
    <property type="entry name" value="SET_dom_sf"/>
</dbReference>
<evidence type="ECO:0000256" key="3">
    <source>
        <dbReference type="ARBA" id="ARBA00022603"/>
    </source>
</evidence>
<dbReference type="EMBL" id="CAJVPG010000442">
    <property type="protein sequence ID" value="CAG8420870.1"/>
    <property type="molecule type" value="Genomic_DNA"/>
</dbReference>
<feature type="domain" description="Post-SET" evidence="11">
    <location>
        <begin position="467"/>
        <end position="483"/>
    </location>
</feature>
<dbReference type="GO" id="GO:0042054">
    <property type="term" value="F:histone methyltransferase activity"/>
    <property type="evidence" value="ECO:0007669"/>
    <property type="project" value="InterPro"/>
</dbReference>
<dbReference type="PANTHER" id="PTHR46223:SF3">
    <property type="entry name" value="HISTONE-LYSINE N-METHYLTRANSFERASE SET-23"/>
    <property type="match status" value="1"/>
</dbReference>
<evidence type="ECO:0000256" key="7">
    <source>
        <dbReference type="ARBA" id="ARBA00022833"/>
    </source>
</evidence>
<evidence type="ECO:0000256" key="5">
    <source>
        <dbReference type="ARBA" id="ARBA00022691"/>
    </source>
</evidence>
<organism evidence="12 13">
    <name type="scientific">Penicillium salamii</name>
    <dbReference type="NCBI Taxonomy" id="1612424"/>
    <lineage>
        <taxon>Eukaryota</taxon>
        <taxon>Fungi</taxon>
        <taxon>Dikarya</taxon>
        <taxon>Ascomycota</taxon>
        <taxon>Pezizomycotina</taxon>
        <taxon>Eurotiomycetes</taxon>
        <taxon>Eurotiomycetidae</taxon>
        <taxon>Eurotiales</taxon>
        <taxon>Aspergillaceae</taxon>
        <taxon>Penicillium</taxon>
    </lineage>
</organism>
<dbReference type="GO" id="GO:0008270">
    <property type="term" value="F:zinc ion binding"/>
    <property type="evidence" value="ECO:0007669"/>
    <property type="project" value="InterPro"/>
</dbReference>
<evidence type="ECO:0000256" key="4">
    <source>
        <dbReference type="ARBA" id="ARBA00022679"/>
    </source>
</evidence>
<dbReference type="GO" id="GO:0005634">
    <property type="term" value="C:nucleus"/>
    <property type="evidence" value="ECO:0007669"/>
    <property type="project" value="InterPro"/>
</dbReference>
<evidence type="ECO:0000256" key="2">
    <source>
        <dbReference type="ARBA" id="ARBA00022454"/>
    </source>
</evidence>
<dbReference type="PROSITE" id="PS50868">
    <property type="entry name" value="POST_SET"/>
    <property type="match status" value="1"/>
</dbReference>
<dbReference type="SUPFAM" id="SSF82199">
    <property type="entry name" value="SET domain"/>
    <property type="match status" value="1"/>
</dbReference>
<dbReference type="GO" id="GO:0005694">
    <property type="term" value="C:chromosome"/>
    <property type="evidence" value="ECO:0007669"/>
    <property type="project" value="UniProtKB-SubCell"/>
</dbReference>
<dbReference type="InterPro" id="IPR001214">
    <property type="entry name" value="SET_dom"/>
</dbReference>
<dbReference type="PROSITE" id="PS50867">
    <property type="entry name" value="PRE_SET"/>
    <property type="match status" value="1"/>
</dbReference>
<evidence type="ECO:0000256" key="8">
    <source>
        <dbReference type="SAM" id="MobiDB-lite"/>
    </source>
</evidence>
<dbReference type="GO" id="GO:0032259">
    <property type="term" value="P:methylation"/>
    <property type="evidence" value="ECO:0007669"/>
    <property type="project" value="UniProtKB-KW"/>
</dbReference>
<dbReference type="Pfam" id="PF00856">
    <property type="entry name" value="SET"/>
    <property type="match status" value="1"/>
</dbReference>
<evidence type="ECO:0000259" key="9">
    <source>
        <dbReference type="PROSITE" id="PS50280"/>
    </source>
</evidence>
<keyword evidence="2" id="KW-0158">Chromosome</keyword>
<feature type="compositionally biased region" description="Polar residues" evidence="8">
    <location>
        <begin position="49"/>
        <end position="69"/>
    </location>
</feature>
<dbReference type="SMART" id="SM00317">
    <property type="entry name" value="SET"/>
    <property type="match status" value="1"/>
</dbReference>
<evidence type="ECO:0000259" key="10">
    <source>
        <dbReference type="PROSITE" id="PS50867"/>
    </source>
</evidence>
<keyword evidence="3" id="KW-0489">Methyltransferase</keyword>
<dbReference type="OrthoDB" id="308383at2759"/>
<keyword evidence="6" id="KW-0479">Metal-binding</keyword>
<accession>A0A9W4JXY1</accession>
<evidence type="ECO:0000256" key="6">
    <source>
        <dbReference type="ARBA" id="ARBA00022723"/>
    </source>
</evidence>
<proteinExistence type="predicted"/>
<evidence type="ECO:0000313" key="13">
    <source>
        <dbReference type="Proteomes" id="UP001152649"/>
    </source>
</evidence>
<feature type="compositionally biased region" description="Polar residues" evidence="8">
    <location>
        <begin position="117"/>
        <end position="129"/>
    </location>
</feature>
<feature type="domain" description="SET" evidence="9">
    <location>
        <begin position="319"/>
        <end position="451"/>
    </location>
</feature>
<reference evidence="12" key="1">
    <citation type="submission" date="2021-07" db="EMBL/GenBank/DDBJ databases">
        <authorList>
            <person name="Branca A.L. A."/>
        </authorList>
    </citation>
    <scope>NUCLEOTIDE SEQUENCE</scope>
</reference>
<evidence type="ECO:0000256" key="1">
    <source>
        <dbReference type="ARBA" id="ARBA00004286"/>
    </source>
</evidence>
<sequence>MCIMSTRVPFRSEPNSNRIFIDLTDSDDKEVPVSTIPFVTTLAHRSPAKVQTTVPSKRSLDPSDQSSDVSNDEPISAGRARKQRLFHPHDATPSPPLPKVSVVIPSPTTHQRRQIALASSISSPSTNGMSVDYYPTNEEEERVSKADYPLPRERRAINRKDVLLSFKSDAASTLKLDSPAAGRHLAKLRANLQEKLDGIQGPPITPVVSCPKLLAKLADNFVFINEYQYRASVVPLSEDFICGCTCVNGCDPAQCDCIAQEEETDGLIVPYERCDKNPNLFVITQEFLHRKSMIFECTSSCNCQGERCWNHVVQKGRTVKLEIFDTGPRGFGLRSPDPIHAGQFIDHYLGEVITKAEADAREAWSEGTHAQSYLFDLDWWIGFEDVNEENINVIDGRKFGSASRFLNHSCNPNCKIVAVSTKNHSDKRLYNLAFFAYRDIPPGTELTFDYNANAGTENSTPQKIDPDAVPCLCGEENCRGQLWPNQRKVRGV</sequence>
<feature type="domain" description="Pre-SET" evidence="10">
    <location>
        <begin position="242"/>
        <end position="316"/>
    </location>
</feature>
<evidence type="ECO:0000259" key="11">
    <source>
        <dbReference type="PROSITE" id="PS50868"/>
    </source>
</evidence>
<keyword evidence="5" id="KW-0949">S-adenosyl-L-methionine</keyword>
<dbReference type="Gene3D" id="2.170.270.10">
    <property type="entry name" value="SET domain"/>
    <property type="match status" value="1"/>
</dbReference>
<dbReference type="AlphaFoldDB" id="A0A9W4JXY1"/>